<keyword evidence="1" id="KW-0378">Hydrolase</keyword>
<dbReference type="PANTHER" id="PTHR31118">
    <property type="entry name" value="CYCLASE-LIKE PROTEIN 2"/>
    <property type="match status" value="1"/>
</dbReference>
<dbReference type="Pfam" id="PF04199">
    <property type="entry name" value="Cyclase"/>
    <property type="match status" value="1"/>
</dbReference>
<dbReference type="EC" id="3.5.-.-" evidence="1"/>
<organism evidence="1 2">
    <name type="scientific">Actinomadura gamaensis</name>
    <dbReference type="NCBI Taxonomy" id="1763541"/>
    <lineage>
        <taxon>Bacteria</taxon>
        <taxon>Bacillati</taxon>
        <taxon>Actinomycetota</taxon>
        <taxon>Actinomycetes</taxon>
        <taxon>Streptosporangiales</taxon>
        <taxon>Thermomonosporaceae</taxon>
        <taxon>Actinomadura</taxon>
    </lineage>
</organism>
<gene>
    <name evidence="1" type="ORF">ACFPCY_03310</name>
</gene>
<evidence type="ECO:0000313" key="1">
    <source>
        <dbReference type="EMBL" id="MFC4906335.1"/>
    </source>
</evidence>
<protein>
    <submittedName>
        <fullName evidence="1">Cyclase family protein</fullName>
        <ecNumber evidence="1">3.5.-.-</ecNumber>
    </submittedName>
</protein>
<dbReference type="GO" id="GO:0016787">
    <property type="term" value="F:hydrolase activity"/>
    <property type="evidence" value="ECO:0007669"/>
    <property type="project" value="UniProtKB-KW"/>
</dbReference>
<dbReference type="PANTHER" id="PTHR31118:SF32">
    <property type="entry name" value="KYNURENINE FORMAMIDASE"/>
    <property type="match status" value="1"/>
</dbReference>
<proteinExistence type="predicted"/>
<comment type="caution">
    <text evidence="1">The sequence shown here is derived from an EMBL/GenBank/DDBJ whole genome shotgun (WGS) entry which is preliminary data.</text>
</comment>
<dbReference type="SUPFAM" id="SSF102198">
    <property type="entry name" value="Putative cyclase"/>
    <property type="match status" value="1"/>
</dbReference>
<dbReference type="RefSeq" id="WP_378252042.1">
    <property type="nucleotide sequence ID" value="NZ_JBHSIT010000001.1"/>
</dbReference>
<keyword evidence="2" id="KW-1185">Reference proteome</keyword>
<evidence type="ECO:0000313" key="2">
    <source>
        <dbReference type="Proteomes" id="UP001595872"/>
    </source>
</evidence>
<reference evidence="2" key="1">
    <citation type="journal article" date="2019" name="Int. J. Syst. Evol. Microbiol.">
        <title>The Global Catalogue of Microorganisms (GCM) 10K type strain sequencing project: providing services to taxonomists for standard genome sequencing and annotation.</title>
        <authorList>
            <consortium name="The Broad Institute Genomics Platform"/>
            <consortium name="The Broad Institute Genome Sequencing Center for Infectious Disease"/>
            <person name="Wu L."/>
            <person name="Ma J."/>
        </authorList>
    </citation>
    <scope>NUCLEOTIDE SEQUENCE [LARGE SCALE GENOMIC DNA]</scope>
    <source>
        <strain evidence="2">KLKA75</strain>
    </source>
</reference>
<dbReference type="Proteomes" id="UP001595872">
    <property type="component" value="Unassembled WGS sequence"/>
</dbReference>
<accession>A0ABV9TQG6</accession>
<dbReference type="InterPro" id="IPR007325">
    <property type="entry name" value="KFase/CYL"/>
</dbReference>
<dbReference type="EMBL" id="JBHSIT010000001">
    <property type="protein sequence ID" value="MFC4906335.1"/>
    <property type="molecule type" value="Genomic_DNA"/>
</dbReference>
<dbReference type="InterPro" id="IPR037175">
    <property type="entry name" value="KFase_sf"/>
</dbReference>
<dbReference type="Gene3D" id="3.50.30.50">
    <property type="entry name" value="Putative cyclase"/>
    <property type="match status" value="1"/>
</dbReference>
<sequence>MTFVDLTQPVESGMPVYPGDPEVLAGLVLTAVKDGANVARLHLGSQSGTHVDAPFHIDDALPRLSDLPLERFAGRAVIMDATDVPDREIGPELLPDGLRAGDVLLVRTGWSAYWGSPEYWTTHPYLAIRTASAIVAAGVRTVGIDAASVDPPDSLAAHAVLLGASAVICENLTSLEQVTGPAEVMLFPLRLAGLDMGDGAPVRAVARLTA</sequence>
<name>A0ABV9TQG6_9ACTN</name>